<protein>
    <submittedName>
        <fullName evidence="1">Uncharacterized protein</fullName>
    </submittedName>
</protein>
<sequence>MEFGKEKIYIKLFVCLHDLHPLRVSSKVILGACKYCRRLASSVISYLTFISGFMTLQDLSEALVHAKHTLGM</sequence>
<proteinExistence type="predicted"/>
<accession>A0A0A9H8N9</accession>
<name>A0A0A9H8N9_ARUDO</name>
<evidence type="ECO:0000313" key="1">
    <source>
        <dbReference type="EMBL" id="JAE29283.1"/>
    </source>
</evidence>
<reference evidence="1" key="2">
    <citation type="journal article" date="2015" name="Data Brief">
        <title>Shoot transcriptome of the giant reed, Arundo donax.</title>
        <authorList>
            <person name="Barrero R.A."/>
            <person name="Guerrero F.D."/>
            <person name="Moolhuijzen P."/>
            <person name="Goolsby J.A."/>
            <person name="Tidwell J."/>
            <person name="Bellgard S.E."/>
            <person name="Bellgard M.I."/>
        </authorList>
    </citation>
    <scope>NUCLEOTIDE SEQUENCE</scope>
    <source>
        <tissue evidence="1">Shoot tissue taken approximately 20 cm above the soil surface</tissue>
    </source>
</reference>
<reference evidence="1" key="1">
    <citation type="submission" date="2014-09" db="EMBL/GenBank/DDBJ databases">
        <authorList>
            <person name="Magalhaes I.L.F."/>
            <person name="Oliveira U."/>
            <person name="Santos F.R."/>
            <person name="Vidigal T.H.D.A."/>
            <person name="Brescovit A.D."/>
            <person name="Santos A.J."/>
        </authorList>
    </citation>
    <scope>NUCLEOTIDE SEQUENCE</scope>
    <source>
        <tissue evidence="1">Shoot tissue taken approximately 20 cm above the soil surface</tissue>
    </source>
</reference>
<dbReference type="EMBL" id="GBRH01168613">
    <property type="protein sequence ID" value="JAE29283.1"/>
    <property type="molecule type" value="Transcribed_RNA"/>
</dbReference>
<dbReference type="AlphaFoldDB" id="A0A0A9H8N9"/>
<organism evidence="1">
    <name type="scientific">Arundo donax</name>
    <name type="common">Giant reed</name>
    <name type="synonym">Donax arundinaceus</name>
    <dbReference type="NCBI Taxonomy" id="35708"/>
    <lineage>
        <taxon>Eukaryota</taxon>
        <taxon>Viridiplantae</taxon>
        <taxon>Streptophyta</taxon>
        <taxon>Embryophyta</taxon>
        <taxon>Tracheophyta</taxon>
        <taxon>Spermatophyta</taxon>
        <taxon>Magnoliopsida</taxon>
        <taxon>Liliopsida</taxon>
        <taxon>Poales</taxon>
        <taxon>Poaceae</taxon>
        <taxon>PACMAD clade</taxon>
        <taxon>Arundinoideae</taxon>
        <taxon>Arundineae</taxon>
        <taxon>Arundo</taxon>
    </lineage>
</organism>